<protein>
    <recommendedName>
        <fullName evidence="6">UPF3 domain-containing protein</fullName>
    </recommendedName>
</protein>
<dbReference type="Proteomes" id="UP000696485">
    <property type="component" value="Unassembled WGS sequence"/>
</dbReference>
<comment type="similarity">
    <text evidence="2">Belongs to the RENT3 family.</text>
</comment>
<feature type="region of interest" description="Disordered" evidence="5">
    <location>
        <begin position="1"/>
        <end position="24"/>
    </location>
</feature>
<dbReference type="SUPFAM" id="SSF54928">
    <property type="entry name" value="RNA-binding domain, RBD"/>
    <property type="match status" value="1"/>
</dbReference>
<evidence type="ECO:0000313" key="8">
    <source>
        <dbReference type="Proteomes" id="UP000696485"/>
    </source>
</evidence>
<gene>
    <name evidence="7" type="ORF">BG006_010812</name>
</gene>
<proteinExistence type="inferred from homology"/>
<comment type="caution">
    <text evidence="7">The sequence shown here is derived from an EMBL/GenBank/DDBJ whole genome shotgun (WGS) entry which is preliminary data.</text>
</comment>
<evidence type="ECO:0000313" key="7">
    <source>
        <dbReference type="EMBL" id="KAF9325714.1"/>
    </source>
</evidence>
<dbReference type="GO" id="GO:0045727">
    <property type="term" value="P:positive regulation of translation"/>
    <property type="evidence" value="ECO:0007669"/>
    <property type="project" value="TreeGrafter"/>
</dbReference>
<dbReference type="InterPro" id="IPR035979">
    <property type="entry name" value="RBD_domain_sf"/>
</dbReference>
<dbReference type="Gene3D" id="3.30.70.330">
    <property type="match status" value="1"/>
</dbReference>
<accession>A0A9P5VIB3</accession>
<evidence type="ECO:0000256" key="2">
    <source>
        <dbReference type="ARBA" id="ARBA00005991"/>
    </source>
</evidence>
<name>A0A9P5VIB3_9FUNG</name>
<evidence type="ECO:0000256" key="1">
    <source>
        <dbReference type="ARBA" id="ARBA00004123"/>
    </source>
</evidence>
<dbReference type="GO" id="GO:0005737">
    <property type="term" value="C:cytoplasm"/>
    <property type="evidence" value="ECO:0007669"/>
    <property type="project" value="TreeGrafter"/>
</dbReference>
<dbReference type="EMBL" id="JAAAUY010000882">
    <property type="protein sequence ID" value="KAF9325714.1"/>
    <property type="molecule type" value="Genomic_DNA"/>
</dbReference>
<dbReference type="GO" id="GO:0005730">
    <property type="term" value="C:nucleolus"/>
    <property type="evidence" value="ECO:0007669"/>
    <property type="project" value="TreeGrafter"/>
</dbReference>
<dbReference type="CDD" id="cd12455">
    <property type="entry name" value="RRM_like_Smg4_UPF3"/>
    <property type="match status" value="1"/>
</dbReference>
<reference evidence="7" key="1">
    <citation type="journal article" date="2020" name="Fungal Divers.">
        <title>Resolving the Mortierellaceae phylogeny through synthesis of multi-gene phylogenetics and phylogenomics.</title>
        <authorList>
            <person name="Vandepol N."/>
            <person name="Liber J."/>
            <person name="Desiro A."/>
            <person name="Na H."/>
            <person name="Kennedy M."/>
            <person name="Barry K."/>
            <person name="Grigoriev I.V."/>
            <person name="Miller A.N."/>
            <person name="O'Donnell K."/>
            <person name="Stajich J.E."/>
            <person name="Bonito G."/>
        </authorList>
    </citation>
    <scope>NUCLEOTIDE SEQUENCE</scope>
    <source>
        <strain evidence="7">NVP1</strain>
    </source>
</reference>
<evidence type="ECO:0000256" key="3">
    <source>
        <dbReference type="ARBA" id="ARBA00023161"/>
    </source>
</evidence>
<feature type="compositionally biased region" description="Low complexity" evidence="5">
    <location>
        <begin position="391"/>
        <end position="402"/>
    </location>
</feature>
<dbReference type="PANTHER" id="PTHR13112:SF0">
    <property type="entry name" value="FI21285P1"/>
    <property type="match status" value="1"/>
</dbReference>
<feature type="domain" description="UPF3" evidence="6">
    <location>
        <begin position="23"/>
        <end position="188"/>
    </location>
</feature>
<sequence>MSNPGKTPSKRGSRPKGPGRGQAKTKIVVRRLPANLPEHVFADSIKPLVPDTAMDRPFTWVAGKVSKNPVKGNTFARAYIYFKVEKLALEFQKAYHGHVFMDRHGNEGRAHVEFAPFQKIPREQRKADPKQGTIEEDPEYIAFLQSMNAEPTEADKEMKLSGTELLLKESAVNPKSTPLLEALRAQKAAAQAKAQAAKLAARQARQGKAGLSNSSKAQITILANRNAANKPGAGSSNRASGPNKPQQNQVQGGQQGGSQGQGKKPAPADEGANAKPKRERKRRDRAGKRAANEAGASSTSGDATPQITLLKPQKPVSIMAKPESTPTQEPRHNPSDTATQPPKNDGANAGEGRSGRRRNRGERNKESKPANTNTKPGEGSGTPTNQTSNKAPASGSGASTRSGRSRRNRGGADAPNSAQG</sequence>
<feature type="compositionally biased region" description="Polar residues" evidence="5">
    <location>
        <begin position="234"/>
        <end position="245"/>
    </location>
</feature>
<dbReference type="GO" id="GO:0003729">
    <property type="term" value="F:mRNA binding"/>
    <property type="evidence" value="ECO:0007669"/>
    <property type="project" value="TreeGrafter"/>
</dbReference>
<feature type="compositionally biased region" description="Polar residues" evidence="5">
    <location>
        <begin position="369"/>
        <end position="390"/>
    </location>
</feature>
<dbReference type="Pfam" id="PF03467">
    <property type="entry name" value="Smg4_UPF3"/>
    <property type="match status" value="1"/>
</dbReference>
<keyword evidence="4" id="KW-0539">Nucleus</keyword>
<keyword evidence="3" id="KW-0866">Nonsense-mediated mRNA decay</keyword>
<evidence type="ECO:0000259" key="6">
    <source>
        <dbReference type="Pfam" id="PF03467"/>
    </source>
</evidence>
<feature type="compositionally biased region" description="Basic residues" evidence="5">
    <location>
        <begin position="275"/>
        <end position="288"/>
    </location>
</feature>
<dbReference type="InterPro" id="IPR039722">
    <property type="entry name" value="Upf3"/>
</dbReference>
<comment type="subcellular location">
    <subcellularLocation>
        <location evidence="1">Nucleus</location>
    </subcellularLocation>
</comment>
<dbReference type="AlphaFoldDB" id="A0A9P5VIB3"/>
<evidence type="ECO:0000256" key="5">
    <source>
        <dbReference type="SAM" id="MobiDB-lite"/>
    </source>
</evidence>
<feature type="region of interest" description="Disordered" evidence="5">
    <location>
        <begin position="221"/>
        <end position="420"/>
    </location>
</feature>
<dbReference type="InterPro" id="IPR012677">
    <property type="entry name" value="Nucleotide-bd_a/b_plait_sf"/>
</dbReference>
<dbReference type="InterPro" id="IPR005120">
    <property type="entry name" value="UPF3_dom"/>
</dbReference>
<dbReference type="GO" id="GO:0000184">
    <property type="term" value="P:nuclear-transcribed mRNA catabolic process, nonsense-mediated decay"/>
    <property type="evidence" value="ECO:0007669"/>
    <property type="project" value="UniProtKB-KW"/>
</dbReference>
<evidence type="ECO:0000256" key="4">
    <source>
        <dbReference type="ARBA" id="ARBA00023242"/>
    </source>
</evidence>
<organism evidence="7 8">
    <name type="scientific">Podila minutissima</name>
    <dbReference type="NCBI Taxonomy" id="64525"/>
    <lineage>
        <taxon>Eukaryota</taxon>
        <taxon>Fungi</taxon>
        <taxon>Fungi incertae sedis</taxon>
        <taxon>Mucoromycota</taxon>
        <taxon>Mortierellomycotina</taxon>
        <taxon>Mortierellomycetes</taxon>
        <taxon>Mortierellales</taxon>
        <taxon>Mortierellaceae</taxon>
        <taxon>Podila</taxon>
    </lineage>
</organism>
<feature type="compositionally biased region" description="Polar residues" evidence="5">
    <location>
        <begin position="295"/>
        <end position="307"/>
    </location>
</feature>
<keyword evidence="8" id="KW-1185">Reference proteome</keyword>
<dbReference type="PANTHER" id="PTHR13112">
    <property type="entry name" value="UPF3 REGULATOR OF NONSENSE TRANSCRIPTS-LIKE PROTEIN"/>
    <property type="match status" value="1"/>
</dbReference>